<keyword evidence="2" id="KW-1185">Reference proteome</keyword>
<organism evidence="1 2">
    <name type="scientific">Dunaliella salina</name>
    <name type="common">Green alga</name>
    <name type="synonym">Protococcus salinus</name>
    <dbReference type="NCBI Taxonomy" id="3046"/>
    <lineage>
        <taxon>Eukaryota</taxon>
        <taxon>Viridiplantae</taxon>
        <taxon>Chlorophyta</taxon>
        <taxon>core chlorophytes</taxon>
        <taxon>Chlorophyceae</taxon>
        <taxon>CS clade</taxon>
        <taxon>Chlamydomonadales</taxon>
        <taxon>Dunaliellaceae</taxon>
        <taxon>Dunaliella</taxon>
    </lineage>
</organism>
<proteinExistence type="predicted"/>
<evidence type="ECO:0000313" key="2">
    <source>
        <dbReference type="Proteomes" id="UP000815325"/>
    </source>
</evidence>
<evidence type="ECO:0000313" key="1">
    <source>
        <dbReference type="EMBL" id="KAF5840904.1"/>
    </source>
</evidence>
<evidence type="ECO:0008006" key="3">
    <source>
        <dbReference type="Google" id="ProtNLM"/>
    </source>
</evidence>
<sequence length="114" mass="12163">MYTCRKVSSTSIAVAFPVGRPEALEPSAAAKDEQGSQAGLAIPTEPPAGQVYAFLPISAIFGLPFELQADWLLTASHKFLQTSSSWNPAGCLHFFVHVCTFAAGRLAADRKPQV</sequence>
<protein>
    <recommendedName>
        <fullName evidence="3">Encoded protein</fullName>
    </recommendedName>
</protein>
<dbReference type="EMBL" id="MU069500">
    <property type="protein sequence ID" value="KAF5840904.1"/>
    <property type="molecule type" value="Genomic_DNA"/>
</dbReference>
<reference evidence="1" key="1">
    <citation type="submission" date="2017-08" db="EMBL/GenBank/DDBJ databases">
        <authorList>
            <person name="Polle J.E."/>
            <person name="Barry K."/>
            <person name="Cushman J."/>
            <person name="Schmutz J."/>
            <person name="Tran D."/>
            <person name="Hathwaick L.T."/>
            <person name="Yim W.C."/>
            <person name="Jenkins J."/>
            <person name="Mckie-Krisberg Z.M."/>
            <person name="Prochnik S."/>
            <person name="Lindquist E."/>
            <person name="Dockter R.B."/>
            <person name="Adam C."/>
            <person name="Molina H."/>
            <person name="Bunkerborg J."/>
            <person name="Jin E."/>
            <person name="Buchheim M."/>
            <person name="Magnuson J."/>
        </authorList>
    </citation>
    <scope>NUCLEOTIDE SEQUENCE</scope>
    <source>
        <strain evidence="1">CCAP 19/18</strain>
    </source>
</reference>
<name>A0ABQ7H211_DUNSA</name>
<feature type="non-terminal residue" evidence="1">
    <location>
        <position position="114"/>
    </location>
</feature>
<dbReference type="Proteomes" id="UP000815325">
    <property type="component" value="Unassembled WGS sequence"/>
</dbReference>
<accession>A0ABQ7H211</accession>
<gene>
    <name evidence="1" type="ORF">DUNSADRAFT_15104</name>
</gene>
<comment type="caution">
    <text evidence="1">The sequence shown here is derived from an EMBL/GenBank/DDBJ whole genome shotgun (WGS) entry which is preliminary data.</text>
</comment>